<keyword evidence="4" id="KW-1185">Reference proteome</keyword>
<feature type="domain" description="Integrase catalytic" evidence="2">
    <location>
        <begin position="1"/>
        <end position="98"/>
    </location>
</feature>
<accession>A0A9Q0CUG8</accession>
<evidence type="ECO:0000313" key="4">
    <source>
        <dbReference type="Proteomes" id="UP001151287"/>
    </source>
</evidence>
<dbReference type="PANTHER" id="PTHR48475">
    <property type="entry name" value="RIBONUCLEASE H"/>
    <property type="match status" value="1"/>
</dbReference>
<dbReference type="InterPro" id="IPR012337">
    <property type="entry name" value="RNaseH-like_sf"/>
</dbReference>
<evidence type="ECO:0000256" key="1">
    <source>
        <dbReference type="SAM" id="MobiDB-lite"/>
    </source>
</evidence>
<dbReference type="PANTHER" id="PTHR48475:SF1">
    <property type="entry name" value="RNASE H TYPE-1 DOMAIN-CONTAINING PROTEIN"/>
    <property type="match status" value="1"/>
</dbReference>
<dbReference type="SUPFAM" id="SSF53098">
    <property type="entry name" value="Ribonuclease H-like"/>
    <property type="match status" value="1"/>
</dbReference>
<dbReference type="Gene3D" id="3.30.420.10">
    <property type="entry name" value="Ribonuclease H-like superfamily/Ribonuclease H"/>
    <property type="match status" value="1"/>
</dbReference>
<proteinExistence type="predicted"/>
<sequence length="251" mass="29064">MKIPRKIISDNGMAFKNTKVHEFVKKYKIEWRYSSAYNPRANGLAEAFNKVLIRILRKTVGVNQRNWHEKLPEALWAYRITHRTATQATPYSLVYGTEAVLPIEVELPSLRVAMASKIPLTKQIRLRLQELDGMDKRRLAAKQNLEPYQARMTRAYEKLSRPRAFRKGELVLMLRRPITGRHHGPKFAPNWEGPYIIDQVYDGGAYLLADQEGNHPISPINGRYLKKYHGQNYPDSPNTHRSREEGNSTVD</sequence>
<dbReference type="EMBL" id="JAMQYH010000002">
    <property type="protein sequence ID" value="KAJ1700218.1"/>
    <property type="molecule type" value="Genomic_DNA"/>
</dbReference>
<gene>
    <name evidence="3" type="ORF">LUZ63_008730</name>
</gene>
<dbReference type="InterPro" id="IPR001584">
    <property type="entry name" value="Integrase_cat-core"/>
</dbReference>
<dbReference type="InterPro" id="IPR036397">
    <property type="entry name" value="RNaseH_sf"/>
</dbReference>
<evidence type="ECO:0000259" key="2">
    <source>
        <dbReference type="PROSITE" id="PS50994"/>
    </source>
</evidence>
<dbReference type="OrthoDB" id="654473at2759"/>
<dbReference type="GO" id="GO:0003676">
    <property type="term" value="F:nucleic acid binding"/>
    <property type="evidence" value="ECO:0007669"/>
    <property type="project" value="InterPro"/>
</dbReference>
<feature type="region of interest" description="Disordered" evidence="1">
    <location>
        <begin position="219"/>
        <end position="251"/>
    </location>
</feature>
<dbReference type="PROSITE" id="PS50994">
    <property type="entry name" value="INTEGRASE"/>
    <property type="match status" value="1"/>
</dbReference>
<evidence type="ECO:0000313" key="3">
    <source>
        <dbReference type="EMBL" id="KAJ1700218.1"/>
    </source>
</evidence>
<comment type="caution">
    <text evidence="3">The sequence shown here is derived from an EMBL/GenBank/DDBJ whole genome shotgun (WGS) entry which is preliminary data.</text>
</comment>
<reference evidence="3" key="1">
    <citation type="journal article" date="2022" name="Cell">
        <title>Repeat-based holocentromeres influence genome architecture and karyotype evolution.</title>
        <authorList>
            <person name="Hofstatter P.G."/>
            <person name="Thangavel G."/>
            <person name="Lux T."/>
            <person name="Neumann P."/>
            <person name="Vondrak T."/>
            <person name="Novak P."/>
            <person name="Zhang M."/>
            <person name="Costa L."/>
            <person name="Castellani M."/>
            <person name="Scott A."/>
            <person name="Toegelov H."/>
            <person name="Fuchs J."/>
            <person name="Mata-Sucre Y."/>
            <person name="Dias Y."/>
            <person name="Vanzela A.L.L."/>
            <person name="Huettel B."/>
            <person name="Almeida C.C.S."/>
            <person name="Simkova H."/>
            <person name="Souza G."/>
            <person name="Pedrosa-Harand A."/>
            <person name="Macas J."/>
            <person name="Mayer K.F.X."/>
            <person name="Houben A."/>
            <person name="Marques A."/>
        </authorList>
    </citation>
    <scope>NUCLEOTIDE SEQUENCE</scope>
    <source>
        <strain evidence="3">RhyBre1mFocal</strain>
    </source>
</reference>
<protein>
    <recommendedName>
        <fullName evidence="2">Integrase catalytic domain-containing protein</fullName>
    </recommendedName>
</protein>
<feature type="compositionally biased region" description="Basic and acidic residues" evidence="1">
    <location>
        <begin position="241"/>
        <end position="251"/>
    </location>
</feature>
<dbReference type="Proteomes" id="UP001151287">
    <property type="component" value="Unassembled WGS sequence"/>
</dbReference>
<name>A0A9Q0CUG8_9POAL</name>
<dbReference type="GO" id="GO:0015074">
    <property type="term" value="P:DNA integration"/>
    <property type="evidence" value="ECO:0007669"/>
    <property type="project" value="InterPro"/>
</dbReference>
<dbReference type="AlphaFoldDB" id="A0A9Q0CUG8"/>
<organism evidence="3 4">
    <name type="scientific">Rhynchospora breviuscula</name>
    <dbReference type="NCBI Taxonomy" id="2022672"/>
    <lineage>
        <taxon>Eukaryota</taxon>
        <taxon>Viridiplantae</taxon>
        <taxon>Streptophyta</taxon>
        <taxon>Embryophyta</taxon>
        <taxon>Tracheophyta</taxon>
        <taxon>Spermatophyta</taxon>
        <taxon>Magnoliopsida</taxon>
        <taxon>Liliopsida</taxon>
        <taxon>Poales</taxon>
        <taxon>Cyperaceae</taxon>
        <taxon>Cyperoideae</taxon>
        <taxon>Rhynchosporeae</taxon>
        <taxon>Rhynchospora</taxon>
    </lineage>
</organism>